<dbReference type="GO" id="GO:0004749">
    <property type="term" value="F:ribose phosphate diphosphokinase activity"/>
    <property type="evidence" value="ECO:0007669"/>
    <property type="project" value="UniProtKB-EC"/>
</dbReference>
<dbReference type="EC" id="2.7.6.1" evidence="4"/>
<evidence type="ECO:0000256" key="5">
    <source>
        <dbReference type="ARBA" id="ARBA00022679"/>
    </source>
</evidence>
<dbReference type="AlphaFoldDB" id="A0A504YWA9"/>
<dbReference type="GO" id="GO:0005524">
    <property type="term" value="F:ATP binding"/>
    <property type="evidence" value="ECO:0007669"/>
    <property type="project" value="UniProtKB-KW"/>
</dbReference>
<evidence type="ECO:0000256" key="10">
    <source>
        <dbReference type="ARBA" id="ARBA00022842"/>
    </source>
</evidence>
<keyword evidence="9" id="KW-0067">ATP-binding</keyword>
<keyword evidence="7" id="KW-0547">Nucleotide-binding</keyword>
<dbReference type="InterPro" id="IPR000836">
    <property type="entry name" value="PRTase_dom"/>
</dbReference>
<evidence type="ECO:0000256" key="8">
    <source>
        <dbReference type="ARBA" id="ARBA00022777"/>
    </source>
</evidence>
<dbReference type="GO" id="GO:0005737">
    <property type="term" value="C:cytoplasm"/>
    <property type="evidence" value="ECO:0007669"/>
    <property type="project" value="TreeGrafter"/>
</dbReference>
<protein>
    <recommendedName>
        <fullName evidence="4">ribose-phosphate diphosphokinase</fullName>
        <ecNumber evidence="4">2.7.6.1</ecNumber>
    </recommendedName>
</protein>
<comment type="caution">
    <text evidence="13">The sequence shown here is derived from an EMBL/GenBank/DDBJ whole genome shotgun (WGS) entry which is preliminary data.</text>
</comment>
<dbReference type="GO" id="GO:0009156">
    <property type="term" value="P:ribonucleoside monophosphate biosynthetic process"/>
    <property type="evidence" value="ECO:0007669"/>
    <property type="project" value="InterPro"/>
</dbReference>
<gene>
    <name evidence="13" type="ORF">FGIG_12700</name>
</gene>
<dbReference type="OrthoDB" id="413572at2759"/>
<evidence type="ECO:0000256" key="2">
    <source>
        <dbReference type="ARBA" id="ARBA00004996"/>
    </source>
</evidence>
<keyword evidence="8 13" id="KW-0418">Kinase</keyword>
<comment type="pathway">
    <text evidence="2">Metabolic intermediate biosynthesis; 5-phospho-alpha-D-ribose 1-diphosphate biosynthesis; 5-phospho-alpha-D-ribose 1-diphosphate from D-ribose 5-phosphate (route I): step 1/1.</text>
</comment>
<evidence type="ECO:0000256" key="12">
    <source>
        <dbReference type="ARBA" id="ARBA00049535"/>
    </source>
</evidence>
<comment type="subunit">
    <text evidence="11">Homodimer. The active form is probably a hexamer composed of 3 homodimers.</text>
</comment>
<dbReference type="PROSITE" id="PS00114">
    <property type="entry name" value="PRPP_SYNTHASE"/>
    <property type="match status" value="1"/>
</dbReference>
<organism evidence="13 14">
    <name type="scientific">Fasciola gigantica</name>
    <name type="common">Giant liver fluke</name>
    <dbReference type="NCBI Taxonomy" id="46835"/>
    <lineage>
        <taxon>Eukaryota</taxon>
        <taxon>Metazoa</taxon>
        <taxon>Spiralia</taxon>
        <taxon>Lophotrochozoa</taxon>
        <taxon>Platyhelminthes</taxon>
        <taxon>Trematoda</taxon>
        <taxon>Digenea</taxon>
        <taxon>Plagiorchiida</taxon>
        <taxon>Echinostomata</taxon>
        <taxon>Echinostomatoidea</taxon>
        <taxon>Fasciolidae</taxon>
        <taxon>Fasciola</taxon>
    </lineage>
</organism>
<dbReference type="Proteomes" id="UP000316759">
    <property type="component" value="Unassembled WGS sequence"/>
</dbReference>
<evidence type="ECO:0000256" key="11">
    <source>
        <dbReference type="ARBA" id="ARBA00026067"/>
    </source>
</evidence>
<evidence type="ECO:0000313" key="13">
    <source>
        <dbReference type="EMBL" id="TPP64775.1"/>
    </source>
</evidence>
<keyword evidence="6" id="KW-0479">Metal-binding</keyword>
<keyword evidence="5" id="KW-0808">Transferase</keyword>
<evidence type="ECO:0000256" key="4">
    <source>
        <dbReference type="ARBA" id="ARBA00013247"/>
    </source>
</evidence>
<dbReference type="PANTHER" id="PTHR10210:SF32">
    <property type="entry name" value="RIBOSE-PHOSPHATE PYROPHOSPHOKINASE 2"/>
    <property type="match status" value="1"/>
</dbReference>
<dbReference type="PANTHER" id="PTHR10210">
    <property type="entry name" value="RIBOSE-PHOSPHATE DIPHOSPHOKINASE FAMILY MEMBER"/>
    <property type="match status" value="1"/>
</dbReference>
<dbReference type="Gene3D" id="3.40.50.2020">
    <property type="match status" value="2"/>
</dbReference>
<evidence type="ECO:0000256" key="9">
    <source>
        <dbReference type="ARBA" id="ARBA00022840"/>
    </source>
</evidence>
<comment type="similarity">
    <text evidence="3">Belongs to the ribose-phosphate pyrophosphokinase family.</text>
</comment>
<dbReference type="InterPro" id="IPR029057">
    <property type="entry name" value="PRTase-like"/>
</dbReference>
<dbReference type="CDD" id="cd06223">
    <property type="entry name" value="PRTases_typeI"/>
    <property type="match status" value="1"/>
</dbReference>
<name>A0A504YWA9_FASGI</name>
<dbReference type="GO" id="GO:0006164">
    <property type="term" value="P:purine nucleotide biosynthetic process"/>
    <property type="evidence" value="ECO:0007669"/>
    <property type="project" value="TreeGrafter"/>
</dbReference>
<comment type="catalytic activity">
    <reaction evidence="12">
        <text>D-ribose 5-phosphate + ATP = 5-phospho-alpha-D-ribose 1-diphosphate + AMP + H(+)</text>
        <dbReference type="Rhea" id="RHEA:15609"/>
        <dbReference type="ChEBI" id="CHEBI:15378"/>
        <dbReference type="ChEBI" id="CHEBI:30616"/>
        <dbReference type="ChEBI" id="CHEBI:58017"/>
        <dbReference type="ChEBI" id="CHEBI:78346"/>
        <dbReference type="ChEBI" id="CHEBI:456215"/>
        <dbReference type="EC" id="2.7.6.1"/>
    </reaction>
</comment>
<dbReference type="SUPFAM" id="SSF53271">
    <property type="entry name" value="PRTase-like"/>
    <property type="match status" value="1"/>
</dbReference>
<feature type="non-terminal residue" evidence="13">
    <location>
        <position position="113"/>
    </location>
</feature>
<accession>A0A504YWA9</accession>
<keyword evidence="10" id="KW-0460">Magnesium</keyword>
<evidence type="ECO:0000256" key="6">
    <source>
        <dbReference type="ARBA" id="ARBA00022723"/>
    </source>
</evidence>
<reference evidence="13 14" key="1">
    <citation type="submission" date="2019-04" db="EMBL/GenBank/DDBJ databases">
        <title>Annotation for the trematode Fasciola gigantica.</title>
        <authorList>
            <person name="Choi Y.-J."/>
        </authorList>
    </citation>
    <scope>NUCLEOTIDE SEQUENCE [LARGE SCALE GENOMIC DNA]</scope>
    <source>
        <strain evidence="13">Uganda_cow_1</strain>
    </source>
</reference>
<evidence type="ECO:0000256" key="3">
    <source>
        <dbReference type="ARBA" id="ARBA00006478"/>
    </source>
</evidence>
<keyword evidence="14" id="KW-1185">Reference proteome</keyword>
<dbReference type="EMBL" id="SUNJ01004042">
    <property type="protein sequence ID" value="TPP64775.1"/>
    <property type="molecule type" value="Genomic_DNA"/>
</dbReference>
<dbReference type="GO" id="GO:0002189">
    <property type="term" value="C:ribose phosphate diphosphokinase complex"/>
    <property type="evidence" value="ECO:0007669"/>
    <property type="project" value="TreeGrafter"/>
</dbReference>
<dbReference type="GO" id="GO:0000287">
    <property type="term" value="F:magnesium ion binding"/>
    <property type="evidence" value="ECO:0007669"/>
    <property type="project" value="InterPro"/>
</dbReference>
<comment type="function">
    <text evidence="1">Catalyzes the synthesis of phosphoribosylpyrophosphate (PRPP) that is essential for nucleotide synthesis.</text>
</comment>
<dbReference type="UniPathway" id="UPA00087">
    <property type="reaction ID" value="UER00172"/>
</dbReference>
<dbReference type="InterPro" id="IPR000842">
    <property type="entry name" value="PRib_PP_synth_CS"/>
</dbReference>
<sequence>MDLHASQIQGFFDIPVDNPFAEPAVIEWIKTNIPEWKDYCIVSLDAEGAKSVTTIADQLNVDFALIHKERKRANEVDRMVLVGDISQPVAILVDDEADTRGTICTAADKLIEA</sequence>
<proteinExistence type="inferred from homology"/>
<dbReference type="STRING" id="46835.A0A504YWA9"/>
<evidence type="ECO:0000256" key="1">
    <source>
        <dbReference type="ARBA" id="ARBA00003018"/>
    </source>
</evidence>
<dbReference type="GO" id="GO:0006015">
    <property type="term" value="P:5-phosphoribose 1-diphosphate biosynthetic process"/>
    <property type="evidence" value="ECO:0007669"/>
    <property type="project" value="UniProtKB-UniPathway"/>
</dbReference>
<dbReference type="GO" id="GO:0016301">
    <property type="term" value="F:kinase activity"/>
    <property type="evidence" value="ECO:0007669"/>
    <property type="project" value="UniProtKB-KW"/>
</dbReference>
<evidence type="ECO:0000313" key="14">
    <source>
        <dbReference type="Proteomes" id="UP000316759"/>
    </source>
</evidence>
<dbReference type="InterPro" id="IPR005946">
    <property type="entry name" value="Rib-P_diPkinase"/>
</dbReference>
<evidence type="ECO:0000256" key="7">
    <source>
        <dbReference type="ARBA" id="ARBA00022741"/>
    </source>
</evidence>